<proteinExistence type="predicted"/>
<comment type="caution">
    <text evidence="1">The sequence shown here is derived from an EMBL/GenBank/DDBJ whole genome shotgun (WGS) entry which is preliminary data.</text>
</comment>
<evidence type="ECO:0000313" key="2">
    <source>
        <dbReference type="Proteomes" id="UP000786185"/>
    </source>
</evidence>
<dbReference type="AlphaFoldDB" id="A0AAW4BH02"/>
<sequence>MENGVGWLNVSLAQRCFDFINQISRILVLSSSHLAAKLSKRFGFCSSQCVRLVVLCQVNEYEIVIPNKKFKPDYQRAAESALKWFCDYGALLKVALCVGSSLIWRYAVLQVQRKLKDVSPMYLN</sequence>
<accession>A0AAW4BH02</accession>
<protein>
    <submittedName>
        <fullName evidence="1">Uncharacterized protein</fullName>
    </submittedName>
</protein>
<dbReference type="EMBL" id="SCLC01000075">
    <property type="protein sequence ID" value="MBF4436347.1"/>
    <property type="molecule type" value="Genomic_DNA"/>
</dbReference>
<gene>
    <name evidence="1" type="ORF">ERJ77_17860</name>
</gene>
<organism evidence="1 2">
    <name type="scientific">Vibrio anguillarum</name>
    <name type="common">Listonella anguillarum</name>
    <dbReference type="NCBI Taxonomy" id="55601"/>
    <lineage>
        <taxon>Bacteria</taxon>
        <taxon>Pseudomonadati</taxon>
        <taxon>Pseudomonadota</taxon>
        <taxon>Gammaproteobacteria</taxon>
        <taxon>Vibrionales</taxon>
        <taxon>Vibrionaceae</taxon>
        <taxon>Vibrio</taxon>
    </lineage>
</organism>
<reference evidence="1" key="1">
    <citation type="journal article" date="2021" name="PeerJ">
        <title>Analysis of 44 Vibrio anguillarum genomes reveals high genetic diversity.</title>
        <authorList>
            <person name="Hansen M.J."/>
            <person name="Dalsgaard I."/>
        </authorList>
    </citation>
    <scope>NUCLEOTIDE SEQUENCE</scope>
    <source>
        <strain evidence="1">850617-1/1</strain>
    </source>
</reference>
<evidence type="ECO:0000313" key="1">
    <source>
        <dbReference type="EMBL" id="MBF4436347.1"/>
    </source>
</evidence>
<name>A0AAW4BH02_VIBAN</name>
<dbReference type="Proteomes" id="UP000786185">
    <property type="component" value="Unassembled WGS sequence"/>
</dbReference>